<comment type="caution">
    <text evidence="2">The sequence shown here is derived from an EMBL/GenBank/DDBJ whole genome shotgun (WGS) entry which is preliminary data.</text>
</comment>
<accession>A0ABU4HJA5</accession>
<dbReference type="Pfam" id="PF05899">
    <property type="entry name" value="Cupin_3"/>
    <property type="match status" value="1"/>
</dbReference>
<reference evidence="3" key="1">
    <citation type="submission" date="2023-07" db="EMBL/GenBank/DDBJ databases">
        <title>Conexibacter stalactiti sp. nov., isolated from stalactites in a lava cave and emended description of the genus Conexibacter.</title>
        <authorList>
            <person name="Lee S.D."/>
        </authorList>
    </citation>
    <scope>NUCLEOTIDE SEQUENCE [LARGE SCALE GENOMIC DNA]</scope>
    <source>
        <strain evidence="3">KCTC 39840</strain>
    </source>
</reference>
<dbReference type="PANTHER" id="PTHR40943:SF1">
    <property type="entry name" value="CYTOPLASMIC PROTEIN"/>
    <property type="match status" value="1"/>
</dbReference>
<evidence type="ECO:0000313" key="2">
    <source>
        <dbReference type="EMBL" id="MDW5593403.1"/>
    </source>
</evidence>
<gene>
    <name evidence="2" type="ORF">R7226_03580</name>
</gene>
<dbReference type="InterPro" id="IPR014710">
    <property type="entry name" value="RmlC-like_jellyroll"/>
</dbReference>
<sequence length="124" mass="13628">MSIDQIAAIDREHSTPFVPTWAPEDVGPEGFREVERRCFASADGALFGGLWEGEPGTLRVQPYPYDEICVILSGRVALVDEQGGRREFGAGDAFFVPRSFSGTWETLEPSEKIFVGYDPRGEGA</sequence>
<dbReference type="PANTHER" id="PTHR40943">
    <property type="entry name" value="CYTOPLASMIC PROTEIN-RELATED"/>
    <property type="match status" value="1"/>
</dbReference>
<evidence type="ECO:0000313" key="3">
    <source>
        <dbReference type="Proteomes" id="UP001284601"/>
    </source>
</evidence>
<dbReference type="Gene3D" id="2.60.120.10">
    <property type="entry name" value="Jelly Rolls"/>
    <property type="match status" value="1"/>
</dbReference>
<evidence type="ECO:0000259" key="1">
    <source>
        <dbReference type="Pfam" id="PF05899"/>
    </source>
</evidence>
<dbReference type="CDD" id="cd02227">
    <property type="entry name" value="cupin_TM1112-like"/>
    <property type="match status" value="1"/>
</dbReference>
<dbReference type="InterPro" id="IPR008579">
    <property type="entry name" value="UGlyAH_Cupin_dom"/>
</dbReference>
<feature type="domain" description="(S)-ureidoglycine aminohydrolase cupin" evidence="1">
    <location>
        <begin position="43"/>
        <end position="114"/>
    </location>
</feature>
<proteinExistence type="predicted"/>
<dbReference type="Proteomes" id="UP001284601">
    <property type="component" value="Unassembled WGS sequence"/>
</dbReference>
<keyword evidence="3" id="KW-1185">Reference proteome</keyword>
<name>A0ABU4HJA5_9ACTN</name>
<dbReference type="EMBL" id="JAWSTH010000005">
    <property type="protein sequence ID" value="MDW5593403.1"/>
    <property type="molecule type" value="Genomic_DNA"/>
</dbReference>
<dbReference type="RefSeq" id="WP_318595664.1">
    <property type="nucleotide sequence ID" value="NZ_JAWSTH010000005.1"/>
</dbReference>
<dbReference type="SUPFAM" id="SSF51182">
    <property type="entry name" value="RmlC-like cupins"/>
    <property type="match status" value="1"/>
</dbReference>
<protein>
    <submittedName>
        <fullName evidence="2">Cupin domain-containing protein</fullName>
    </submittedName>
</protein>
<dbReference type="InterPro" id="IPR011051">
    <property type="entry name" value="RmlC_Cupin_sf"/>
</dbReference>
<organism evidence="2 3">
    <name type="scientific">Conexibacter stalactiti</name>
    <dbReference type="NCBI Taxonomy" id="1940611"/>
    <lineage>
        <taxon>Bacteria</taxon>
        <taxon>Bacillati</taxon>
        <taxon>Actinomycetota</taxon>
        <taxon>Thermoleophilia</taxon>
        <taxon>Solirubrobacterales</taxon>
        <taxon>Conexibacteraceae</taxon>
        <taxon>Conexibacter</taxon>
    </lineage>
</organism>